<dbReference type="InterPro" id="IPR036097">
    <property type="entry name" value="HisK_dim/P_sf"/>
</dbReference>
<reference evidence="7 8" key="1">
    <citation type="journal article" date="2008" name="PLoS ONE">
        <title>Genome sequence of the saprophyte Leptospira biflexa provides insights into the evolution of Leptospira and the pathogenesis of leptospirosis.</title>
        <authorList>
            <person name="Picardeau M."/>
            <person name="Bulach D.M."/>
            <person name="Bouchier C."/>
            <person name="Zuerner R.L."/>
            <person name="Zidane N."/>
            <person name="Wilson P.J."/>
            <person name="Creno S."/>
            <person name="Kuczek E.S."/>
            <person name="Bommezzadri S."/>
            <person name="Davis J.C."/>
            <person name="McGrath A."/>
            <person name="Johnson M.J."/>
            <person name="Boursaux-Eude C."/>
            <person name="Seemann T."/>
            <person name="Rouy Z."/>
            <person name="Coppel R.L."/>
            <person name="Rood J.I."/>
            <person name="Lajus A."/>
            <person name="Davies J.K."/>
            <person name="Medigue C."/>
            <person name="Adler B."/>
        </authorList>
    </citation>
    <scope>NUCLEOTIDE SEQUENCE [LARGE SCALE GENOMIC DNA]</scope>
    <source>
        <strain evidence="8">Patoc 1 / ATCC 23582 / Paris</strain>
    </source>
</reference>
<evidence type="ECO:0000256" key="1">
    <source>
        <dbReference type="ARBA" id="ARBA00000085"/>
    </source>
</evidence>
<dbReference type="STRING" id="456481.LEPBI_I2791"/>
<dbReference type="GO" id="GO:0000155">
    <property type="term" value="F:phosphorelay sensor kinase activity"/>
    <property type="evidence" value="ECO:0007669"/>
    <property type="project" value="InterPro"/>
</dbReference>
<organism evidence="7 8">
    <name type="scientific">Leptospira biflexa serovar Patoc (strain Patoc 1 / ATCC 23582 / Paris)</name>
    <dbReference type="NCBI Taxonomy" id="456481"/>
    <lineage>
        <taxon>Bacteria</taxon>
        <taxon>Pseudomonadati</taxon>
        <taxon>Spirochaetota</taxon>
        <taxon>Spirochaetia</taxon>
        <taxon>Leptospirales</taxon>
        <taxon>Leptospiraceae</taxon>
        <taxon>Leptospira</taxon>
    </lineage>
</organism>
<protein>
    <recommendedName>
        <fullName evidence="2">histidine kinase</fullName>
        <ecNumber evidence="2">2.7.13.3</ecNumber>
    </recommendedName>
</protein>
<dbReference type="PROSITE" id="PS50109">
    <property type="entry name" value="HIS_KIN"/>
    <property type="match status" value="1"/>
</dbReference>
<feature type="transmembrane region" description="Helical" evidence="4">
    <location>
        <begin position="360"/>
        <end position="380"/>
    </location>
</feature>
<evidence type="ECO:0000256" key="4">
    <source>
        <dbReference type="SAM" id="Phobius"/>
    </source>
</evidence>
<feature type="domain" description="Histidine kinase" evidence="6">
    <location>
        <begin position="461"/>
        <end position="676"/>
    </location>
</feature>
<dbReference type="InterPro" id="IPR003594">
    <property type="entry name" value="HATPase_dom"/>
</dbReference>
<dbReference type="HOGENOM" id="CLU_348083_0_0_12"/>
<feature type="transmembrane region" description="Helical" evidence="4">
    <location>
        <begin position="270"/>
        <end position="292"/>
    </location>
</feature>
<accession>B0SNA1</accession>
<keyword evidence="3" id="KW-0597">Phosphoprotein</keyword>
<dbReference type="PRINTS" id="PR00344">
    <property type="entry name" value="BCTRLSENSOR"/>
</dbReference>
<keyword evidence="4" id="KW-0812">Transmembrane</keyword>
<dbReference type="InterPro" id="IPR036890">
    <property type="entry name" value="HATPase_C_sf"/>
</dbReference>
<feature type="transmembrane region" description="Helical" evidence="4">
    <location>
        <begin position="214"/>
        <end position="232"/>
    </location>
</feature>
<dbReference type="InterPro" id="IPR011623">
    <property type="entry name" value="7TMR_DISM_rcpt_extracell_dom1"/>
</dbReference>
<feature type="transmembrane region" description="Helical" evidence="4">
    <location>
        <begin position="329"/>
        <end position="348"/>
    </location>
</feature>
<feature type="transmembrane region" description="Helical" evidence="4">
    <location>
        <begin position="304"/>
        <end position="323"/>
    </location>
</feature>
<feature type="chain" id="PRO_5002752689" description="histidine kinase" evidence="5">
    <location>
        <begin position="24"/>
        <end position="676"/>
    </location>
</feature>
<dbReference type="RefSeq" id="WP_012389728.1">
    <property type="nucleotide sequence ID" value="NC_010602.1"/>
</dbReference>
<dbReference type="InterPro" id="IPR003661">
    <property type="entry name" value="HisK_dim/P_dom"/>
</dbReference>
<dbReference type="InterPro" id="IPR004358">
    <property type="entry name" value="Sig_transdc_His_kin-like_C"/>
</dbReference>
<keyword evidence="8" id="KW-1185">Reference proteome</keyword>
<dbReference type="KEGG" id="lbi:LEPBI_I2791"/>
<gene>
    <name evidence="7" type="ordered locus">LEPBI_I2791</name>
</gene>
<evidence type="ECO:0000313" key="8">
    <source>
        <dbReference type="Proteomes" id="UP000001847"/>
    </source>
</evidence>
<dbReference type="AlphaFoldDB" id="B0SNA1"/>
<dbReference type="BioCyc" id="LBIF456481:LEPBI_RS13725-MONOMER"/>
<dbReference type="InterPro" id="IPR005467">
    <property type="entry name" value="His_kinase_dom"/>
</dbReference>
<dbReference type="PANTHER" id="PTHR43547">
    <property type="entry name" value="TWO-COMPONENT HISTIDINE KINASE"/>
    <property type="match status" value="1"/>
</dbReference>
<dbReference type="Pfam" id="PF07695">
    <property type="entry name" value="7TMR-DISM_7TM"/>
    <property type="match status" value="1"/>
</dbReference>
<dbReference type="Proteomes" id="UP000001847">
    <property type="component" value="Chromosome I"/>
</dbReference>
<dbReference type="Gene3D" id="3.30.565.10">
    <property type="entry name" value="Histidine kinase-like ATPase, C-terminal domain"/>
    <property type="match status" value="1"/>
</dbReference>
<dbReference type="SMART" id="SM00387">
    <property type="entry name" value="HATPase_c"/>
    <property type="match status" value="1"/>
</dbReference>
<evidence type="ECO:0000256" key="2">
    <source>
        <dbReference type="ARBA" id="ARBA00012438"/>
    </source>
</evidence>
<keyword evidence="4" id="KW-1133">Transmembrane helix</keyword>
<evidence type="ECO:0000256" key="3">
    <source>
        <dbReference type="ARBA" id="ARBA00022553"/>
    </source>
</evidence>
<comment type="catalytic activity">
    <reaction evidence="1">
        <text>ATP + protein L-histidine = ADP + protein N-phospho-L-histidine.</text>
        <dbReference type="EC" id="2.7.13.3"/>
    </reaction>
</comment>
<dbReference type="OrthoDB" id="9809348at2"/>
<dbReference type="Gene3D" id="1.10.287.130">
    <property type="match status" value="1"/>
</dbReference>
<sequence>MDLKRWVFIFSLLSFYTSGSLHAENLPISKQGVIDLSQVNFIEQTSIPLAGDWEFQWNEFTSPLSNDTDAFTFNQIQKAKQNHSTNYLATGKRWKEIHSGVGFATYQLRIIFPEGSNQQIFSIRFFQTGGAAMRVFVDGKESLSLGKVGTDKLTMEPTRRSGILILPHPKKVTNILVHISNFHHDDGSFWYAPKIGLYQDIQNNLIKEIALDSLLSGALFFMAFYHFVLFFFRRTRKLILYFGLFCLTTAFHSLSLNGDVLYYIYHAIPYHFAFALSLIFYLAMPFYLYFLFQFFPNQFSKRVINIYSTISFVLFSFVLLTPTEIGSKTTFIGLVFTNSGLLYSTICLTRSAIKKQQLAVSLLLIQLFLLLSAINDTLYLYGIFHQTLILKYSYLTTVLFQSLLLASYFTKMFIKNETLKNELATLNESLEKTIIVRTKEYKEAKQIAEDANQWKDKFISLVAHDLRSPLSTVYSALTLTTDKETTEDDKTHILNQVFAILENAMSTIEHLLNLNRFQIDKGQIHLQITQITVNDHLKQVVDTFTFEIQKKSLSIVNLIADSAKVFADSSIFLEILRNLIANAIKFSHPKGKIQMDFLETNDSFIISIKDEGTGIPIERQKDLFIEPMSSPGTLGEKGFGIGLKLCFELMRLHHGNIQVESESNSGSRFLLIFPKK</sequence>
<keyword evidence="5" id="KW-0732">Signal</keyword>
<evidence type="ECO:0000313" key="7">
    <source>
        <dbReference type="EMBL" id="ABZ98868.1"/>
    </source>
</evidence>
<dbReference type="SUPFAM" id="SSF55874">
    <property type="entry name" value="ATPase domain of HSP90 chaperone/DNA topoisomerase II/histidine kinase"/>
    <property type="match status" value="1"/>
</dbReference>
<dbReference type="CDD" id="cd00082">
    <property type="entry name" value="HisKA"/>
    <property type="match status" value="1"/>
</dbReference>
<dbReference type="Pfam" id="PF02518">
    <property type="entry name" value="HATPase_c"/>
    <property type="match status" value="1"/>
</dbReference>
<name>B0SNA1_LEPBP</name>
<dbReference type="SUPFAM" id="SSF47384">
    <property type="entry name" value="Homodimeric domain of signal transducing histidine kinase"/>
    <property type="match status" value="1"/>
</dbReference>
<keyword evidence="4" id="KW-0472">Membrane</keyword>
<feature type="transmembrane region" description="Helical" evidence="4">
    <location>
        <begin position="239"/>
        <end position="264"/>
    </location>
</feature>
<proteinExistence type="predicted"/>
<evidence type="ECO:0000259" key="6">
    <source>
        <dbReference type="PROSITE" id="PS50109"/>
    </source>
</evidence>
<feature type="signal peptide" evidence="5">
    <location>
        <begin position="1"/>
        <end position="23"/>
    </location>
</feature>
<dbReference type="PANTHER" id="PTHR43547:SF2">
    <property type="entry name" value="HYBRID SIGNAL TRANSDUCTION HISTIDINE KINASE C"/>
    <property type="match status" value="1"/>
</dbReference>
<dbReference type="EC" id="2.7.13.3" evidence="2"/>
<dbReference type="EMBL" id="CP000786">
    <property type="protein sequence ID" value="ABZ98868.1"/>
    <property type="molecule type" value="Genomic_DNA"/>
</dbReference>
<dbReference type="CDD" id="cd00075">
    <property type="entry name" value="HATPase"/>
    <property type="match status" value="1"/>
</dbReference>
<evidence type="ECO:0000256" key="5">
    <source>
        <dbReference type="SAM" id="SignalP"/>
    </source>
</evidence>